<keyword evidence="2" id="KW-1133">Transmembrane helix</keyword>
<sequence>MPSALPTTRLPRLSIPLVLCSLLAWLAVAWGVLALWYQVPVDALAIRAAVAALWAVLTSLVLIRGWRKRRWGGLVLVTLAFAALLVWWNTLQPSNDRDWADDVAQTTTGTVQGNIVTLSHVRDFDWRSENHYTPRWETRSYDLDRLQSVDMILSYWMGPAIAHTLVSFGFEDGEQLVFSVEIRKERNESFSAIGGFFKKFETSVIAASERDIVRVRTNARGEDDYLYRIDMQPDAMRSLFLAYIDEANALARTPQFYNTLTANCTTIVYHMVQRIIYGLPLDYRLVLSGYLPSYVYEVGGLIDSVPLEELTARGRITERARAADRDPDFSALIRNGVPGIEPPEDLTDIDPAPEPVEPAPPSVLPDVPAPSDAAPSPTPEAT</sequence>
<keyword evidence="5" id="KW-1185">Reference proteome</keyword>
<feature type="compositionally biased region" description="Low complexity" evidence="1">
    <location>
        <begin position="364"/>
        <end position="382"/>
    </location>
</feature>
<keyword evidence="2" id="KW-0812">Transmembrane</keyword>
<gene>
    <name evidence="4" type="ORF">FXN63_21650</name>
</gene>
<reference evidence="4 5" key="1">
    <citation type="submission" date="2019-08" db="EMBL/GenBank/DDBJ databases">
        <title>Amphibian skin-associated Pigmentiphaga: genome sequence and occurrence across geography and hosts.</title>
        <authorList>
            <person name="Bletz M.C."/>
            <person name="Bunk B."/>
            <person name="Sproeer C."/>
            <person name="Biwer P."/>
            <person name="Reiter S."/>
            <person name="Rabemananjara F.C.E."/>
            <person name="Schulz S."/>
            <person name="Overmann J."/>
            <person name="Vences M."/>
        </authorList>
    </citation>
    <scope>NUCLEOTIDE SEQUENCE [LARGE SCALE GENOMIC DNA]</scope>
    <source>
        <strain evidence="4 5">Mada1488</strain>
    </source>
</reference>
<feature type="transmembrane region" description="Helical" evidence="2">
    <location>
        <begin position="70"/>
        <end position="88"/>
    </location>
</feature>
<feature type="domain" description="Lnb N-terminal periplasmic" evidence="3">
    <location>
        <begin position="132"/>
        <end position="288"/>
    </location>
</feature>
<dbReference type="Proteomes" id="UP000325161">
    <property type="component" value="Chromosome"/>
</dbReference>
<dbReference type="RefSeq" id="WP_148817451.1">
    <property type="nucleotide sequence ID" value="NZ_CP043046.1"/>
</dbReference>
<feature type="region of interest" description="Disordered" evidence="1">
    <location>
        <begin position="334"/>
        <end position="382"/>
    </location>
</feature>
<dbReference type="InterPro" id="IPR025178">
    <property type="entry name" value="Lnb_N"/>
</dbReference>
<dbReference type="EMBL" id="CP043046">
    <property type="protein sequence ID" value="QEI08153.1"/>
    <property type="molecule type" value="Genomic_DNA"/>
</dbReference>
<evidence type="ECO:0000256" key="2">
    <source>
        <dbReference type="SAM" id="Phobius"/>
    </source>
</evidence>
<dbReference type="AlphaFoldDB" id="A0A5C0B3A4"/>
<evidence type="ECO:0000256" key="1">
    <source>
        <dbReference type="SAM" id="MobiDB-lite"/>
    </source>
</evidence>
<dbReference type="OrthoDB" id="274718at2"/>
<evidence type="ECO:0000259" key="3">
    <source>
        <dbReference type="Pfam" id="PF13387"/>
    </source>
</evidence>
<evidence type="ECO:0000313" key="4">
    <source>
        <dbReference type="EMBL" id="QEI08153.1"/>
    </source>
</evidence>
<accession>A0A5C0B3A4</accession>
<dbReference type="KEGG" id="pacr:FXN63_21650"/>
<keyword evidence="2" id="KW-0472">Membrane</keyword>
<name>A0A5C0B3A4_9BURK</name>
<evidence type="ECO:0000313" key="5">
    <source>
        <dbReference type="Proteomes" id="UP000325161"/>
    </source>
</evidence>
<protein>
    <submittedName>
        <fullName evidence="4">DUF4105 domain-containing protein</fullName>
    </submittedName>
</protein>
<proteinExistence type="predicted"/>
<feature type="transmembrane region" description="Helical" evidence="2">
    <location>
        <begin position="44"/>
        <end position="63"/>
    </location>
</feature>
<organism evidence="4 5">
    <name type="scientific">Pigmentiphaga aceris</name>
    <dbReference type="NCBI Taxonomy" id="1940612"/>
    <lineage>
        <taxon>Bacteria</taxon>
        <taxon>Pseudomonadati</taxon>
        <taxon>Pseudomonadota</taxon>
        <taxon>Betaproteobacteria</taxon>
        <taxon>Burkholderiales</taxon>
        <taxon>Alcaligenaceae</taxon>
        <taxon>Pigmentiphaga</taxon>
    </lineage>
</organism>
<feature type="compositionally biased region" description="Pro residues" evidence="1">
    <location>
        <begin position="352"/>
        <end position="363"/>
    </location>
</feature>
<dbReference type="Pfam" id="PF13387">
    <property type="entry name" value="Lnb_N"/>
    <property type="match status" value="1"/>
</dbReference>